<reference evidence="10 11" key="1">
    <citation type="submission" date="2016-10" db="EMBL/GenBank/DDBJ databases">
        <authorList>
            <person name="de Groot N.N."/>
        </authorList>
    </citation>
    <scope>NUCLEOTIDE SEQUENCE [LARGE SCALE GENOMIC DNA]</scope>
    <source>
        <strain evidence="10 11">DSM 15269</strain>
    </source>
</reference>
<dbReference type="PANTHER" id="PTHR11645:SF0">
    <property type="entry name" value="PYRROLINE-5-CARBOXYLATE REDUCTASE 3"/>
    <property type="match status" value="1"/>
</dbReference>
<evidence type="ECO:0000259" key="9">
    <source>
        <dbReference type="Pfam" id="PF14748"/>
    </source>
</evidence>
<dbReference type="EC" id="1.5.1.2" evidence="4 5"/>
<evidence type="ECO:0000256" key="1">
    <source>
        <dbReference type="ARBA" id="ARBA00005525"/>
    </source>
</evidence>
<dbReference type="OrthoDB" id="9805754at2"/>
<dbReference type="SUPFAM" id="SSF48179">
    <property type="entry name" value="6-phosphogluconate dehydrogenase C-terminal domain-like"/>
    <property type="match status" value="1"/>
</dbReference>
<gene>
    <name evidence="4" type="primary">proC</name>
    <name evidence="10" type="ORF">SAMN04488516_101435</name>
</gene>
<keyword evidence="4 7" id="KW-0028">Amino-acid biosynthesis</keyword>
<name>A0A1H0AIT7_9BACT</name>
<comment type="function">
    <text evidence="4">Catalyzes the reduction of 1-pyrroline-5-carboxylate (PCA) to L-proline.</text>
</comment>
<evidence type="ECO:0000256" key="5">
    <source>
        <dbReference type="NCBIfam" id="TIGR00112"/>
    </source>
</evidence>
<keyword evidence="4" id="KW-0963">Cytoplasm</keyword>
<feature type="binding site" evidence="6">
    <location>
        <begin position="7"/>
        <end position="12"/>
    </location>
    <ligand>
        <name>NADP(+)</name>
        <dbReference type="ChEBI" id="CHEBI:58349"/>
    </ligand>
</feature>
<dbReference type="AlphaFoldDB" id="A0A1H0AIT7"/>
<comment type="similarity">
    <text evidence="1 4 7">Belongs to the pyrroline-5-carboxylate reductase family.</text>
</comment>
<evidence type="ECO:0000256" key="4">
    <source>
        <dbReference type="HAMAP-Rule" id="MF_01925"/>
    </source>
</evidence>
<feature type="domain" description="Pyrroline-5-carboxylate reductase dimerisation" evidence="9">
    <location>
        <begin position="159"/>
        <end position="264"/>
    </location>
</feature>
<dbReference type="GO" id="GO:0055129">
    <property type="term" value="P:L-proline biosynthetic process"/>
    <property type="evidence" value="ECO:0007669"/>
    <property type="project" value="UniProtKB-UniRule"/>
</dbReference>
<dbReference type="EMBL" id="FNIN01000001">
    <property type="protein sequence ID" value="SDN33482.1"/>
    <property type="molecule type" value="Genomic_DNA"/>
</dbReference>
<dbReference type="Gene3D" id="1.10.3730.10">
    <property type="entry name" value="ProC C-terminal domain-like"/>
    <property type="match status" value="1"/>
</dbReference>
<proteinExistence type="inferred from homology"/>
<evidence type="ECO:0000256" key="3">
    <source>
        <dbReference type="ARBA" id="ARBA00023002"/>
    </source>
</evidence>
<dbReference type="HAMAP" id="MF_01925">
    <property type="entry name" value="P5C_reductase"/>
    <property type="match status" value="1"/>
</dbReference>
<evidence type="ECO:0000256" key="7">
    <source>
        <dbReference type="RuleBase" id="RU003903"/>
    </source>
</evidence>
<evidence type="ECO:0000313" key="11">
    <source>
        <dbReference type="Proteomes" id="UP000199602"/>
    </source>
</evidence>
<dbReference type="Proteomes" id="UP000199602">
    <property type="component" value="Unassembled WGS sequence"/>
</dbReference>
<evidence type="ECO:0000313" key="10">
    <source>
        <dbReference type="EMBL" id="SDN33482.1"/>
    </source>
</evidence>
<comment type="catalytic activity">
    <reaction evidence="4">
        <text>L-proline + NAD(+) = (S)-1-pyrroline-5-carboxylate + NADH + 2 H(+)</text>
        <dbReference type="Rhea" id="RHEA:14105"/>
        <dbReference type="ChEBI" id="CHEBI:15378"/>
        <dbReference type="ChEBI" id="CHEBI:17388"/>
        <dbReference type="ChEBI" id="CHEBI:57540"/>
        <dbReference type="ChEBI" id="CHEBI:57945"/>
        <dbReference type="ChEBI" id="CHEBI:60039"/>
        <dbReference type="EC" id="1.5.1.2"/>
    </reaction>
</comment>
<dbReference type="STRING" id="206665.SAMN04488516_101435"/>
<protein>
    <recommendedName>
        <fullName evidence="4 5">Pyrroline-5-carboxylate reductase</fullName>
        <shortName evidence="4">P5C reductase</shortName>
        <shortName evidence="4">P5CR</shortName>
        <ecNumber evidence="4 5">1.5.1.2</ecNumber>
    </recommendedName>
    <alternativeName>
        <fullName evidence="4">PCA reductase</fullName>
    </alternativeName>
</protein>
<keyword evidence="11" id="KW-1185">Reference proteome</keyword>
<dbReference type="Pfam" id="PF03807">
    <property type="entry name" value="F420_oxidored"/>
    <property type="match status" value="1"/>
</dbReference>
<comment type="subcellular location">
    <subcellularLocation>
        <location evidence="4">Cytoplasm</location>
    </subcellularLocation>
</comment>
<evidence type="ECO:0000256" key="2">
    <source>
        <dbReference type="ARBA" id="ARBA00022857"/>
    </source>
</evidence>
<accession>A0A1H0AIT7</accession>
<dbReference type="GO" id="GO:0005737">
    <property type="term" value="C:cytoplasm"/>
    <property type="evidence" value="ECO:0007669"/>
    <property type="project" value="UniProtKB-SubCell"/>
</dbReference>
<dbReference type="FunFam" id="1.10.3730.10:FF:000001">
    <property type="entry name" value="Pyrroline-5-carboxylate reductase"/>
    <property type="match status" value="1"/>
</dbReference>
<sequence length="264" mass="28913">MTKIGFIGTGNMGGAMLKGLSPLNKIELYAYDIDIKKIKNLSCSSKINICTNTLELAEKTDYIILAVKPYLVSSIIQEIKPKLRAQKCIISIAAGVNLNTLIQSCEKKCACIRVMPNTPALVGKGVFALCFDDPNLNKTQKNFIFDLFSHLGTSYILSENYFDAFTALIGSGPAFVFLILESFIQAGVTLGFTAEQSKEMIIKLFEGSLELTSYLSNKHLSELKDMVTSPGGTTVYGLNSMEFNGLKKAIIEGIIASYKRSKEL</sequence>
<dbReference type="PROSITE" id="PS00521">
    <property type="entry name" value="P5CR"/>
    <property type="match status" value="1"/>
</dbReference>
<dbReference type="PIRSF" id="PIRSF000193">
    <property type="entry name" value="Pyrrol-5-carb_rd"/>
    <property type="match status" value="1"/>
</dbReference>
<dbReference type="NCBIfam" id="TIGR00112">
    <property type="entry name" value="proC"/>
    <property type="match status" value="1"/>
</dbReference>
<dbReference type="Pfam" id="PF14748">
    <property type="entry name" value="P5CR_dimer"/>
    <property type="match status" value="1"/>
</dbReference>
<dbReference type="RefSeq" id="WP_092062685.1">
    <property type="nucleotide sequence ID" value="NZ_FNIN01000001.1"/>
</dbReference>
<keyword evidence="3 4" id="KW-0560">Oxidoreductase</keyword>
<dbReference type="InterPro" id="IPR000304">
    <property type="entry name" value="Pyrroline-COOH_reductase"/>
</dbReference>
<dbReference type="InterPro" id="IPR053790">
    <property type="entry name" value="P5CR-like_CS"/>
</dbReference>
<feature type="domain" description="Pyrroline-5-carboxylate reductase catalytic N-terminal" evidence="8">
    <location>
        <begin position="3"/>
        <end position="95"/>
    </location>
</feature>
<keyword evidence="2 4" id="KW-0521">NADP</keyword>
<feature type="binding site" evidence="6">
    <location>
        <begin position="66"/>
        <end position="69"/>
    </location>
    <ligand>
        <name>NADP(+)</name>
        <dbReference type="ChEBI" id="CHEBI:58349"/>
    </ligand>
</feature>
<comment type="pathway">
    <text evidence="4 7">Amino-acid biosynthesis; L-proline biosynthesis; L-proline from L-glutamate 5-semialdehyde: step 1/1.</text>
</comment>
<dbReference type="Gene3D" id="3.40.50.720">
    <property type="entry name" value="NAD(P)-binding Rossmann-like Domain"/>
    <property type="match status" value="1"/>
</dbReference>
<evidence type="ECO:0000259" key="8">
    <source>
        <dbReference type="Pfam" id="PF03807"/>
    </source>
</evidence>
<dbReference type="InterPro" id="IPR036291">
    <property type="entry name" value="NAD(P)-bd_dom_sf"/>
</dbReference>
<keyword evidence="4 7" id="KW-0641">Proline biosynthesis</keyword>
<dbReference type="GO" id="GO:0004735">
    <property type="term" value="F:pyrroline-5-carboxylate reductase activity"/>
    <property type="evidence" value="ECO:0007669"/>
    <property type="project" value="UniProtKB-UniRule"/>
</dbReference>
<dbReference type="PANTHER" id="PTHR11645">
    <property type="entry name" value="PYRROLINE-5-CARBOXYLATE REDUCTASE"/>
    <property type="match status" value="1"/>
</dbReference>
<dbReference type="InterPro" id="IPR028939">
    <property type="entry name" value="P5C_Rdtase_cat_N"/>
</dbReference>
<comment type="catalytic activity">
    <reaction evidence="4 7">
        <text>L-proline + NADP(+) = (S)-1-pyrroline-5-carboxylate + NADPH + 2 H(+)</text>
        <dbReference type="Rhea" id="RHEA:14109"/>
        <dbReference type="ChEBI" id="CHEBI:15378"/>
        <dbReference type="ChEBI" id="CHEBI:17388"/>
        <dbReference type="ChEBI" id="CHEBI:57783"/>
        <dbReference type="ChEBI" id="CHEBI:58349"/>
        <dbReference type="ChEBI" id="CHEBI:60039"/>
        <dbReference type="EC" id="1.5.1.2"/>
    </reaction>
</comment>
<organism evidence="10 11">
    <name type="scientific">Desulfonauticus submarinus</name>
    <dbReference type="NCBI Taxonomy" id="206665"/>
    <lineage>
        <taxon>Bacteria</taxon>
        <taxon>Pseudomonadati</taxon>
        <taxon>Thermodesulfobacteriota</taxon>
        <taxon>Desulfovibrionia</taxon>
        <taxon>Desulfovibrionales</taxon>
        <taxon>Desulfonauticaceae</taxon>
        <taxon>Desulfonauticus</taxon>
    </lineage>
</organism>
<dbReference type="InterPro" id="IPR029036">
    <property type="entry name" value="P5CR_dimer"/>
</dbReference>
<dbReference type="UniPathway" id="UPA00098">
    <property type="reaction ID" value="UER00361"/>
</dbReference>
<dbReference type="InterPro" id="IPR008927">
    <property type="entry name" value="6-PGluconate_DH-like_C_sf"/>
</dbReference>
<dbReference type="SUPFAM" id="SSF51735">
    <property type="entry name" value="NAD(P)-binding Rossmann-fold domains"/>
    <property type="match status" value="1"/>
</dbReference>
<evidence type="ECO:0000256" key="6">
    <source>
        <dbReference type="PIRSR" id="PIRSR000193-1"/>
    </source>
</evidence>